<dbReference type="PROSITE" id="PS50279">
    <property type="entry name" value="BPTI_KUNITZ_2"/>
    <property type="match status" value="2"/>
</dbReference>
<evidence type="ECO:0000256" key="6">
    <source>
        <dbReference type="ARBA" id="ARBA00023180"/>
    </source>
</evidence>
<evidence type="ECO:0000256" key="7">
    <source>
        <dbReference type="PROSITE-ProRule" id="PRU00124"/>
    </source>
</evidence>
<dbReference type="OrthoDB" id="2019384at2759"/>
<evidence type="ECO:0000256" key="8">
    <source>
        <dbReference type="SAM" id="Phobius"/>
    </source>
</evidence>
<dbReference type="GO" id="GO:0008544">
    <property type="term" value="P:epidermis development"/>
    <property type="evidence" value="ECO:0007669"/>
    <property type="project" value="TreeGrafter"/>
</dbReference>
<dbReference type="PROSITE" id="PS50986">
    <property type="entry name" value="MANSC"/>
    <property type="match status" value="1"/>
</dbReference>
<dbReference type="Pfam" id="PF00014">
    <property type="entry name" value="Kunitz_BPTI"/>
    <property type="match status" value="2"/>
</dbReference>
<keyword evidence="8" id="KW-0812">Transmembrane</keyword>
<dbReference type="InterPro" id="IPR011106">
    <property type="entry name" value="MANSC_N"/>
</dbReference>
<dbReference type="InterPro" id="IPR002172">
    <property type="entry name" value="LDrepeatLR_classA_rpt"/>
</dbReference>
<feature type="disulfide bond" evidence="7">
    <location>
        <begin position="334"/>
        <end position="349"/>
    </location>
</feature>
<dbReference type="CTD" id="6692"/>
<dbReference type="SUPFAM" id="SSF57424">
    <property type="entry name" value="LDL receptor-like module"/>
    <property type="match status" value="1"/>
</dbReference>
<sequence length="507" mass="56337">MDLRRLHVGLVGVHLVLLVFCLSQSVLGEEESFGESCLNRFTTGMPDFILDLDDSVKSGATFLSSVRARRGKECVRACCKTPGCNLALAEQSTEGEDLIKSCFLINCLYEQTFVCKFARKEGFLNYVNQEVYNTYIAEREYEEGDRPPIARADTDVRVQPLRSVTLSGIESWDDQGIDSYDWQLISGDPSVVTERKGLDQIEVSNLLQGQYVFQLTVTDTAGQQSSTRVTITVLTAAETEEHCLAPAKVGVCRGSFPRWHYNSNSQACEEFIFGGCKPNKNNYLREQECKLACQDISGPSEPTSRRESPVCDGHCLPSQFQCADGCCIDSSLECDGTPDCADQTDEMYCDKYKDFSILQEIDAPKDTVRCGEFPDTGSCRASFPRWYYDPGSQNCYRFTYGGCPGNENNFLTKDACLTVCDGFSSQDMFGRNIKKQQFSEMASGSVEVAVGVLLGICILVVLTVLGYCILKKRKKSTRRNPPTVNGSTISTTEDTEHLVYNRTTKPV</sequence>
<evidence type="ECO:0000256" key="9">
    <source>
        <dbReference type="SAM" id="SignalP"/>
    </source>
</evidence>
<dbReference type="FunCoup" id="A0A6P7YYT5">
    <property type="interactions" value="195"/>
</dbReference>
<dbReference type="InterPro" id="IPR023415">
    <property type="entry name" value="LDLR_class-A_CS"/>
</dbReference>
<dbReference type="GO" id="GO:0004867">
    <property type="term" value="F:serine-type endopeptidase inhibitor activity"/>
    <property type="evidence" value="ECO:0007669"/>
    <property type="project" value="InterPro"/>
</dbReference>
<accession>A0A6P7YYT5</accession>
<feature type="chain" id="PRO_5027686525" evidence="9">
    <location>
        <begin position="29"/>
        <end position="507"/>
    </location>
</feature>
<keyword evidence="6" id="KW-0325">Glycoprotein</keyword>
<dbReference type="Proteomes" id="UP000515156">
    <property type="component" value="Chromosome 9"/>
</dbReference>
<dbReference type="Gene3D" id="2.60.40.10">
    <property type="entry name" value="Immunoglobulins"/>
    <property type="match status" value="1"/>
</dbReference>
<dbReference type="GO" id="GO:0060429">
    <property type="term" value="P:epithelium development"/>
    <property type="evidence" value="ECO:0007669"/>
    <property type="project" value="TreeGrafter"/>
</dbReference>
<dbReference type="InterPro" id="IPR002223">
    <property type="entry name" value="Kunitz_BPTI"/>
</dbReference>
<dbReference type="SMART" id="SM00192">
    <property type="entry name" value="LDLa"/>
    <property type="match status" value="1"/>
</dbReference>
<dbReference type="GeneID" id="115477390"/>
<dbReference type="Gene3D" id="4.10.410.10">
    <property type="entry name" value="Pancreatic trypsin inhibitor Kunitz domain"/>
    <property type="match status" value="2"/>
</dbReference>
<proteinExistence type="predicted"/>
<dbReference type="InterPro" id="IPR036055">
    <property type="entry name" value="LDL_receptor-like_sf"/>
</dbReference>
<gene>
    <name evidence="13" type="primary">SPINT1</name>
</gene>
<dbReference type="KEGG" id="muo:115477390"/>
<dbReference type="InterPro" id="IPR036880">
    <property type="entry name" value="Kunitz_BPTI_sf"/>
</dbReference>
<reference evidence="13" key="1">
    <citation type="submission" date="2025-08" db="UniProtKB">
        <authorList>
            <consortium name="RefSeq"/>
        </authorList>
    </citation>
    <scope>IDENTIFICATION</scope>
</reference>
<dbReference type="PANTHER" id="PTHR46750:SF1">
    <property type="entry name" value="KUNITZ-TYPE PROTEASE INHIBITOR 1"/>
    <property type="match status" value="1"/>
</dbReference>
<organism evidence="12 13">
    <name type="scientific">Microcaecilia unicolor</name>
    <dbReference type="NCBI Taxonomy" id="1415580"/>
    <lineage>
        <taxon>Eukaryota</taxon>
        <taxon>Metazoa</taxon>
        <taxon>Chordata</taxon>
        <taxon>Craniata</taxon>
        <taxon>Vertebrata</taxon>
        <taxon>Euteleostomi</taxon>
        <taxon>Amphibia</taxon>
        <taxon>Gymnophiona</taxon>
        <taxon>Siphonopidae</taxon>
        <taxon>Microcaecilia</taxon>
    </lineage>
</organism>
<dbReference type="Gene3D" id="4.10.400.10">
    <property type="entry name" value="Low-density Lipoprotein Receptor"/>
    <property type="match status" value="1"/>
</dbReference>
<dbReference type="SUPFAM" id="SSF49299">
    <property type="entry name" value="PKD domain"/>
    <property type="match status" value="1"/>
</dbReference>
<dbReference type="RefSeq" id="XP_030070098.1">
    <property type="nucleotide sequence ID" value="XM_030214238.1"/>
</dbReference>
<dbReference type="InParanoid" id="A0A6P7YYT5"/>
<feature type="signal peptide" evidence="9">
    <location>
        <begin position="1"/>
        <end position="28"/>
    </location>
</feature>
<dbReference type="InterPro" id="IPR013980">
    <property type="entry name" value="MANSC_dom"/>
</dbReference>
<dbReference type="InterPro" id="IPR020901">
    <property type="entry name" value="Prtase_inh_Kunz-CS"/>
</dbReference>
<dbReference type="Pfam" id="PF07502">
    <property type="entry name" value="MANEC"/>
    <property type="match status" value="1"/>
</dbReference>
<dbReference type="FunFam" id="4.10.410.10:FF:000006">
    <property type="entry name" value="Serine peptidase inhibitor, Kunitz type 1"/>
    <property type="match status" value="1"/>
</dbReference>
<dbReference type="InterPro" id="IPR013783">
    <property type="entry name" value="Ig-like_fold"/>
</dbReference>
<dbReference type="PRINTS" id="PR00759">
    <property type="entry name" value="BASICPTASE"/>
</dbReference>
<keyword evidence="2 9" id="KW-0732">Signal</keyword>
<evidence type="ECO:0000256" key="2">
    <source>
        <dbReference type="ARBA" id="ARBA00022729"/>
    </source>
</evidence>
<dbReference type="GO" id="GO:0030198">
    <property type="term" value="P:extracellular matrix organization"/>
    <property type="evidence" value="ECO:0007669"/>
    <property type="project" value="TreeGrafter"/>
</dbReference>
<dbReference type="GO" id="GO:0005886">
    <property type="term" value="C:plasma membrane"/>
    <property type="evidence" value="ECO:0007669"/>
    <property type="project" value="TreeGrafter"/>
</dbReference>
<dbReference type="SMART" id="SM00765">
    <property type="entry name" value="MANEC"/>
    <property type="match status" value="1"/>
</dbReference>
<keyword evidence="5 7" id="KW-1015">Disulfide bond</keyword>
<evidence type="ECO:0000259" key="11">
    <source>
        <dbReference type="PROSITE" id="PS50986"/>
    </source>
</evidence>
<dbReference type="CDD" id="cd22624">
    <property type="entry name" value="Kunitz_HAI1_2-like"/>
    <property type="match status" value="1"/>
</dbReference>
<keyword evidence="4 8" id="KW-0472">Membrane</keyword>
<feature type="domain" description="MANSC" evidence="11">
    <location>
        <begin position="44"/>
        <end position="126"/>
    </location>
</feature>
<feature type="disulfide bond" evidence="7">
    <location>
        <begin position="322"/>
        <end position="340"/>
    </location>
</feature>
<feature type="transmembrane region" description="Helical" evidence="8">
    <location>
        <begin position="448"/>
        <end position="470"/>
    </location>
</feature>
<keyword evidence="13" id="KW-0646">Protease inhibitor</keyword>
<evidence type="ECO:0000256" key="5">
    <source>
        <dbReference type="ARBA" id="ARBA00023157"/>
    </source>
</evidence>
<dbReference type="Pfam" id="PF22352">
    <property type="entry name" value="K319L-like_PKD"/>
    <property type="match status" value="1"/>
</dbReference>
<dbReference type="SMART" id="SM00131">
    <property type="entry name" value="KU"/>
    <property type="match status" value="2"/>
</dbReference>
<dbReference type="PROSITE" id="PS50068">
    <property type="entry name" value="LDLRA_2"/>
    <property type="match status" value="1"/>
</dbReference>
<dbReference type="InterPro" id="IPR035986">
    <property type="entry name" value="PKD_dom_sf"/>
</dbReference>
<protein>
    <submittedName>
        <fullName evidence="13">Kunitz-type protease inhibitor 1</fullName>
    </submittedName>
</protein>
<keyword evidence="3 8" id="KW-1133">Transmembrane helix</keyword>
<comment type="subcellular location">
    <subcellularLocation>
        <location evidence="1">Membrane</location>
    </subcellularLocation>
</comment>
<evidence type="ECO:0000256" key="4">
    <source>
        <dbReference type="ARBA" id="ARBA00023136"/>
    </source>
</evidence>
<dbReference type="Pfam" id="PF00057">
    <property type="entry name" value="Ldl_recept_a"/>
    <property type="match status" value="1"/>
</dbReference>
<evidence type="ECO:0000256" key="1">
    <source>
        <dbReference type="ARBA" id="ARBA00004370"/>
    </source>
</evidence>
<dbReference type="AlphaFoldDB" id="A0A6P7YYT5"/>
<name>A0A6P7YYT5_9AMPH</name>
<evidence type="ECO:0000313" key="12">
    <source>
        <dbReference type="Proteomes" id="UP000515156"/>
    </source>
</evidence>
<keyword evidence="12" id="KW-1185">Reference proteome</keyword>
<feature type="domain" description="BPTI/Kunitz inhibitor" evidence="10">
    <location>
        <begin position="243"/>
        <end position="293"/>
    </location>
</feature>
<dbReference type="PROSITE" id="PS00280">
    <property type="entry name" value="BPTI_KUNITZ_1"/>
    <property type="match status" value="2"/>
</dbReference>
<dbReference type="PANTHER" id="PTHR46750">
    <property type="entry name" value="KUNITZ-TYPE PROTEASE INHIBITOR 1"/>
    <property type="match status" value="1"/>
</dbReference>
<feature type="domain" description="BPTI/Kunitz inhibitor" evidence="10">
    <location>
        <begin position="370"/>
        <end position="420"/>
    </location>
</feature>
<feature type="disulfide bond" evidence="7">
    <location>
        <begin position="315"/>
        <end position="327"/>
    </location>
</feature>
<evidence type="ECO:0000256" key="3">
    <source>
        <dbReference type="ARBA" id="ARBA00022989"/>
    </source>
</evidence>
<evidence type="ECO:0000313" key="13">
    <source>
        <dbReference type="RefSeq" id="XP_030070098.1"/>
    </source>
</evidence>
<dbReference type="CDD" id="cd00112">
    <property type="entry name" value="LDLa"/>
    <property type="match status" value="1"/>
</dbReference>
<dbReference type="SUPFAM" id="SSF57362">
    <property type="entry name" value="BPTI-like"/>
    <property type="match status" value="2"/>
</dbReference>
<dbReference type="CDD" id="cd00146">
    <property type="entry name" value="PKD"/>
    <property type="match status" value="1"/>
</dbReference>
<dbReference type="CDD" id="cd22623">
    <property type="entry name" value="Kunitz_HAI1_1-like"/>
    <property type="match status" value="1"/>
</dbReference>
<evidence type="ECO:0000259" key="10">
    <source>
        <dbReference type="PROSITE" id="PS50279"/>
    </source>
</evidence>
<dbReference type="PROSITE" id="PS01209">
    <property type="entry name" value="LDLRA_1"/>
    <property type="match status" value="1"/>
</dbReference>